<dbReference type="Pfam" id="PF05140">
    <property type="entry name" value="ResB"/>
    <property type="match status" value="1"/>
</dbReference>
<protein>
    <submittedName>
        <fullName evidence="8">Putative cytochrome c biogenesis protein</fullName>
    </submittedName>
</protein>
<dbReference type="GO" id="GO:0017004">
    <property type="term" value="P:cytochrome complex assembly"/>
    <property type="evidence" value="ECO:0007669"/>
    <property type="project" value="UniProtKB-KW"/>
</dbReference>
<organism evidence="8 9">
    <name type="scientific">Pseudobdellovibrio exovorus JSS</name>
    <dbReference type="NCBI Taxonomy" id="1184267"/>
    <lineage>
        <taxon>Bacteria</taxon>
        <taxon>Pseudomonadati</taxon>
        <taxon>Bdellovibrionota</taxon>
        <taxon>Bdellovibrionia</taxon>
        <taxon>Bdellovibrionales</taxon>
        <taxon>Pseudobdellovibrionaceae</taxon>
        <taxon>Pseudobdellovibrio</taxon>
    </lineage>
</organism>
<keyword evidence="2 6" id="KW-0812">Transmembrane</keyword>
<evidence type="ECO:0000256" key="4">
    <source>
        <dbReference type="ARBA" id="ARBA00022989"/>
    </source>
</evidence>
<dbReference type="Proteomes" id="UP000012040">
    <property type="component" value="Chromosome"/>
</dbReference>
<dbReference type="PATRIC" id="fig|1184267.3.peg.1531"/>
<dbReference type="GO" id="GO:0016020">
    <property type="term" value="C:membrane"/>
    <property type="evidence" value="ECO:0007669"/>
    <property type="project" value="UniProtKB-SubCell"/>
</dbReference>
<dbReference type="AlphaFoldDB" id="M4VB74"/>
<proteinExistence type="predicted"/>
<dbReference type="KEGG" id="bex:A11Q_1514"/>
<evidence type="ECO:0000256" key="3">
    <source>
        <dbReference type="ARBA" id="ARBA00022748"/>
    </source>
</evidence>
<keyword evidence="4 6" id="KW-1133">Transmembrane helix</keyword>
<dbReference type="EMBL" id="CP003537">
    <property type="protein sequence ID" value="AGH95730.1"/>
    <property type="molecule type" value="Genomic_DNA"/>
</dbReference>
<dbReference type="RefSeq" id="WP_015470220.1">
    <property type="nucleotide sequence ID" value="NC_020813.1"/>
</dbReference>
<gene>
    <name evidence="8" type="ORF">A11Q_1514</name>
</gene>
<evidence type="ECO:0000256" key="5">
    <source>
        <dbReference type="ARBA" id="ARBA00023136"/>
    </source>
</evidence>
<feature type="transmembrane region" description="Helical" evidence="6">
    <location>
        <begin position="32"/>
        <end position="49"/>
    </location>
</feature>
<feature type="transmembrane region" description="Helical" evidence="6">
    <location>
        <begin position="61"/>
        <end position="79"/>
    </location>
</feature>
<keyword evidence="3" id="KW-0201">Cytochrome c-type biogenesis</keyword>
<feature type="domain" description="ResB-like" evidence="7">
    <location>
        <begin position="329"/>
        <end position="393"/>
    </location>
</feature>
<evidence type="ECO:0000256" key="2">
    <source>
        <dbReference type="ARBA" id="ARBA00022692"/>
    </source>
</evidence>
<reference evidence="8 9" key="1">
    <citation type="journal article" date="2013" name="ISME J.">
        <title>By their genes ye shall know them: genomic signatures of predatory bacteria.</title>
        <authorList>
            <person name="Pasternak Z."/>
            <person name="Pietrokovski S."/>
            <person name="Rotem O."/>
            <person name="Gophna U."/>
            <person name="Lurie-Weinberger M.N."/>
            <person name="Jurkevitch E."/>
        </authorList>
    </citation>
    <scope>NUCLEOTIDE SEQUENCE [LARGE SCALE GENOMIC DNA]</scope>
    <source>
        <strain evidence="8 9">JSS</strain>
    </source>
</reference>
<feature type="transmembrane region" description="Helical" evidence="6">
    <location>
        <begin position="412"/>
        <end position="430"/>
    </location>
</feature>
<dbReference type="eggNOG" id="COG1333">
    <property type="taxonomic scope" value="Bacteria"/>
</dbReference>
<name>M4VB74_9BACT</name>
<dbReference type="PANTHER" id="PTHR31566:SF0">
    <property type="entry name" value="CYTOCHROME C BIOGENESIS PROTEIN CCS1, CHLOROPLASTIC"/>
    <property type="match status" value="1"/>
</dbReference>
<evidence type="ECO:0000256" key="1">
    <source>
        <dbReference type="ARBA" id="ARBA00004141"/>
    </source>
</evidence>
<dbReference type="PANTHER" id="PTHR31566">
    <property type="entry name" value="CYTOCHROME C BIOGENESIS PROTEIN CCS1, CHLOROPLASTIC"/>
    <property type="match status" value="1"/>
</dbReference>
<evidence type="ECO:0000313" key="9">
    <source>
        <dbReference type="Proteomes" id="UP000012040"/>
    </source>
</evidence>
<evidence type="ECO:0000259" key="7">
    <source>
        <dbReference type="Pfam" id="PF05140"/>
    </source>
</evidence>
<comment type="subcellular location">
    <subcellularLocation>
        <location evidence="1">Membrane</location>
        <topology evidence="1">Multi-pass membrane protein</topology>
    </subcellularLocation>
</comment>
<dbReference type="InterPro" id="IPR007816">
    <property type="entry name" value="ResB-like_domain"/>
</dbReference>
<evidence type="ECO:0000256" key="6">
    <source>
        <dbReference type="SAM" id="Phobius"/>
    </source>
</evidence>
<dbReference type="STRING" id="1184267.A11Q_1514"/>
<evidence type="ECO:0000313" key="8">
    <source>
        <dbReference type="EMBL" id="AGH95730.1"/>
    </source>
</evidence>
<keyword evidence="9" id="KW-1185">Reference proteome</keyword>
<sequence>MAVIAGLIAWGTIVEAQYDAYAAKKLVYDGWVMWTVMALLVYNLTIVVIDRWPWKLRHYPFITVHAGLIILIMGGYVTYKYGLDGQMVVNINSKNNMVSVPQTDLVLYATFDGDRYSKIIDREVDFFLHPPTEDKPYILDLGEDRIVIADYAKYARLQNKVKATQDNGAGSSIRFQLMNAVVKQVEQITQAKKDRLASYNLGPAKIHLGSVPEKREPQNEAYLTPVNDEKVQYTVFHKDLAKPYKTGQMKIGDVVETGWMGLELRLLDYLPRAIEDYEVIRSERPSPLTTAAVKIIHKDIEKWLALNDIVKLFGENSAYLLSYQNRRLPLGFDLHLKNFEIQRYQGTMRAMEYASHVEALNSDGLSAEVTISMNEPLKFMGYTIYQASYQEDEVTGEPISSVFSINRDPGRWLKYLGSLVFSLGTVWLFYQRRKKATAA</sequence>
<dbReference type="InterPro" id="IPR023494">
    <property type="entry name" value="Cyt_c_bgen_Ccs1/CcsB/ResB"/>
</dbReference>
<accession>M4VB74</accession>
<dbReference type="HOGENOM" id="CLU_580968_0_0_7"/>
<keyword evidence="5 6" id="KW-0472">Membrane</keyword>